<dbReference type="Gene3D" id="4.10.95.10">
    <property type="entry name" value="Cytochrome c oxidase, subunit VIa"/>
    <property type="match status" value="1"/>
</dbReference>
<dbReference type="OrthoDB" id="5947505at2759"/>
<dbReference type="HOGENOM" id="CLU_122515_0_2_1"/>
<comment type="pathway">
    <text evidence="2">Energy metabolism; oxidative phosphorylation.</text>
</comment>
<evidence type="ECO:0000256" key="3">
    <source>
        <dbReference type="ARBA" id="ARBA00005553"/>
    </source>
</evidence>
<evidence type="ECO:0000256" key="7">
    <source>
        <dbReference type="ARBA" id="ARBA00022989"/>
    </source>
</evidence>
<dbReference type="EMBL" id="KN840439">
    <property type="protein sequence ID" value="KIP12500.1"/>
    <property type="molecule type" value="Genomic_DNA"/>
</dbReference>
<evidence type="ECO:0000256" key="2">
    <source>
        <dbReference type="ARBA" id="ARBA00004673"/>
    </source>
</evidence>
<evidence type="ECO:0000256" key="12">
    <source>
        <dbReference type="RuleBase" id="RU004396"/>
    </source>
</evidence>
<evidence type="ECO:0000256" key="11">
    <source>
        <dbReference type="ARBA" id="ARBA00082360"/>
    </source>
</evidence>
<evidence type="ECO:0000256" key="8">
    <source>
        <dbReference type="ARBA" id="ARBA00023128"/>
    </source>
</evidence>
<evidence type="ECO:0000256" key="5">
    <source>
        <dbReference type="ARBA" id="ARBA00022792"/>
    </source>
</evidence>
<dbReference type="InterPro" id="IPR036418">
    <property type="entry name" value="Cyt_c_oxidase_su6a_sf"/>
</dbReference>
<proteinExistence type="inferred from homology"/>
<evidence type="ECO:0000256" key="9">
    <source>
        <dbReference type="ARBA" id="ARBA00023136"/>
    </source>
</evidence>
<dbReference type="PANTHER" id="PTHR11504">
    <property type="entry name" value="CYTOCHROME C OXIDASE POLYPEPTIDE VIA"/>
    <property type="match status" value="1"/>
</dbReference>
<keyword evidence="14" id="KW-1185">Reference proteome</keyword>
<sequence>MSMLLRRSLARAAPRARQFSTTTESATQKAYYEKAEDAKHHAADTADMWRKISFYVCAPGIIVTALWVRNVENEHAAHEEHLKHENGGERPEPPAYEYLNIRHRPFAWGMNSLFYNPKVNKDMSQSE</sequence>
<keyword evidence="6" id="KW-0809">Transit peptide</keyword>
<accession>A0A0C3SFQ6</accession>
<reference evidence="13 14" key="1">
    <citation type="journal article" date="2014" name="PLoS Genet.">
        <title>Analysis of the Phlebiopsis gigantea genome, transcriptome and secretome provides insight into its pioneer colonization strategies of wood.</title>
        <authorList>
            <person name="Hori C."/>
            <person name="Ishida T."/>
            <person name="Igarashi K."/>
            <person name="Samejima M."/>
            <person name="Suzuki H."/>
            <person name="Master E."/>
            <person name="Ferreira P."/>
            <person name="Ruiz-Duenas F.J."/>
            <person name="Held B."/>
            <person name="Canessa P."/>
            <person name="Larrondo L.F."/>
            <person name="Schmoll M."/>
            <person name="Druzhinina I.S."/>
            <person name="Kubicek C.P."/>
            <person name="Gaskell J.A."/>
            <person name="Kersten P."/>
            <person name="St John F."/>
            <person name="Glasner J."/>
            <person name="Sabat G."/>
            <person name="Splinter BonDurant S."/>
            <person name="Syed K."/>
            <person name="Yadav J."/>
            <person name="Mgbeahuruike A.C."/>
            <person name="Kovalchuk A."/>
            <person name="Asiegbu F.O."/>
            <person name="Lackner G."/>
            <person name="Hoffmeister D."/>
            <person name="Rencoret J."/>
            <person name="Gutierrez A."/>
            <person name="Sun H."/>
            <person name="Lindquist E."/>
            <person name="Barry K."/>
            <person name="Riley R."/>
            <person name="Grigoriev I.V."/>
            <person name="Henrissat B."/>
            <person name="Kues U."/>
            <person name="Berka R.M."/>
            <person name="Martinez A.T."/>
            <person name="Covert S.F."/>
            <person name="Blanchette R.A."/>
            <person name="Cullen D."/>
        </authorList>
    </citation>
    <scope>NUCLEOTIDE SEQUENCE [LARGE SCALE GENOMIC DNA]</scope>
    <source>
        <strain evidence="13 14">11061_1 CR5-6</strain>
    </source>
</reference>
<dbReference type="GO" id="GO:0005743">
    <property type="term" value="C:mitochondrial inner membrane"/>
    <property type="evidence" value="ECO:0007669"/>
    <property type="project" value="UniProtKB-SubCell"/>
</dbReference>
<keyword evidence="7" id="KW-1133">Transmembrane helix</keyword>
<evidence type="ECO:0000313" key="14">
    <source>
        <dbReference type="Proteomes" id="UP000053257"/>
    </source>
</evidence>
<name>A0A0C3SFQ6_PHLG1</name>
<keyword evidence="8" id="KW-0496">Mitochondrion</keyword>
<evidence type="ECO:0000256" key="1">
    <source>
        <dbReference type="ARBA" id="ARBA00004434"/>
    </source>
</evidence>
<comment type="similarity">
    <text evidence="3 12">Belongs to the cytochrome c oxidase subunit 6A family.</text>
</comment>
<organism evidence="13 14">
    <name type="scientific">Phlebiopsis gigantea (strain 11061_1 CR5-6)</name>
    <name type="common">White-rot fungus</name>
    <name type="synonym">Peniophora gigantea</name>
    <dbReference type="NCBI Taxonomy" id="745531"/>
    <lineage>
        <taxon>Eukaryota</taxon>
        <taxon>Fungi</taxon>
        <taxon>Dikarya</taxon>
        <taxon>Basidiomycota</taxon>
        <taxon>Agaricomycotina</taxon>
        <taxon>Agaricomycetes</taxon>
        <taxon>Polyporales</taxon>
        <taxon>Phanerochaetaceae</taxon>
        <taxon>Phlebiopsis</taxon>
    </lineage>
</organism>
<gene>
    <name evidence="13" type="ORF">PHLGIDRAFT_17611</name>
</gene>
<dbReference type="InterPro" id="IPR001349">
    <property type="entry name" value="Cyt_c_oxidase_su6a"/>
</dbReference>
<evidence type="ECO:0000256" key="6">
    <source>
        <dbReference type="ARBA" id="ARBA00022946"/>
    </source>
</evidence>
<comment type="subcellular location">
    <subcellularLocation>
        <location evidence="1">Mitochondrion inner membrane</location>
        <topology evidence="1">Single-pass membrane protein</topology>
    </subcellularLocation>
</comment>
<keyword evidence="4" id="KW-0812">Transmembrane</keyword>
<dbReference type="PIRSF" id="PIRSF000277">
    <property type="entry name" value="COX6A1"/>
    <property type="match status" value="1"/>
</dbReference>
<dbReference type="PANTHER" id="PTHR11504:SF0">
    <property type="entry name" value="CYTOCHROME C OXIDASE SUBUNIT"/>
    <property type="match status" value="1"/>
</dbReference>
<evidence type="ECO:0000256" key="10">
    <source>
        <dbReference type="ARBA" id="ARBA00070930"/>
    </source>
</evidence>
<dbReference type="Proteomes" id="UP000053257">
    <property type="component" value="Unassembled WGS sequence"/>
</dbReference>
<dbReference type="GO" id="GO:0030234">
    <property type="term" value="F:enzyme regulator activity"/>
    <property type="evidence" value="ECO:0007669"/>
    <property type="project" value="TreeGrafter"/>
</dbReference>
<dbReference type="STRING" id="745531.A0A0C3SFQ6"/>
<keyword evidence="9" id="KW-0472">Membrane</keyword>
<evidence type="ECO:0000256" key="4">
    <source>
        <dbReference type="ARBA" id="ARBA00022692"/>
    </source>
</evidence>
<evidence type="ECO:0000313" key="13">
    <source>
        <dbReference type="EMBL" id="KIP12500.1"/>
    </source>
</evidence>
<protein>
    <recommendedName>
        <fullName evidence="10">Cytochrome c oxidase subunit 13, mitochondrial</fullName>
    </recommendedName>
    <alternativeName>
        <fullName evidence="11">Cytochrome c oxidase polypeptide VIa</fullName>
    </alternativeName>
</protein>
<keyword evidence="5" id="KW-0999">Mitochondrion inner membrane</keyword>
<dbReference type="GO" id="GO:0006123">
    <property type="term" value="P:mitochondrial electron transport, cytochrome c to oxygen"/>
    <property type="evidence" value="ECO:0007669"/>
    <property type="project" value="TreeGrafter"/>
</dbReference>
<dbReference type="SUPFAM" id="SSF81411">
    <property type="entry name" value="Mitochondrial cytochrome c oxidase subunit VIa"/>
    <property type="match status" value="1"/>
</dbReference>
<dbReference type="AlphaFoldDB" id="A0A0C3SFQ6"/>
<dbReference type="Pfam" id="PF02046">
    <property type="entry name" value="COX6A"/>
    <property type="match status" value="1"/>
</dbReference>
<dbReference type="FunFam" id="4.10.95.10:FF:000001">
    <property type="entry name" value="Cytochrome c oxidase subunit 6A, mitochondrial"/>
    <property type="match status" value="1"/>
</dbReference>